<evidence type="ECO:0000256" key="1">
    <source>
        <dbReference type="SAM" id="MobiDB-lite"/>
    </source>
</evidence>
<dbReference type="AlphaFoldDB" id="W9VNP6"/>
<dbReference type="HOGENOM" id="CLU_1704053_0_0_1"/>
<feature type="region of interest" description="Disordered" evidence="1">
    <location>
        <begin position="77"/>
        <end position="108"/>
    </location>
</feature>
<organism evidence="2 3">
    <name type="scientific">Cladophialophora yegresii CBS 114405</name>
    <dbReference type="NCBI Taxonomy" id="1182544"/>
    <lineage>
        <taxon>Eukaryota</taxon>
        <taxon>Fungi</taxon>
        <taxon>Dikarya</taxon>
        <taxon>Ascomycota</taxon>
        <taxon>Pezizomycotina</taxon>
        <taxon>Eurotiomycetes</taxon>
        <taxon>Chaetothyriomycetidae</taxon>
        <taxon>Chaetothyriales</taxon>
        <taxon>Herpotrichiellaceae</taxon>
        <taxon>Cladophialophora</taxon>
    </lineage>
</organism>
<proteinExistence type="predicted"/>
<feature type="compositionally biased region" description="Polar residues" evidence="1">
    <location>
        <begin position="87"/>
        <end position="107"/>
    </location>
</feature>
<gene>
    <name evidence="2" type="ORF">A1O7_09971</name>
</gene>
<dbReference type="EMBL" id="AMGW01000007">
    <property type="protein sequence ID" value="EXJ54630.1"/>
    <property type="molecule type" value="Genomic_DNA"/>
</dbReference>
<dbReference type="Proteomes" id="UP000019473">
    <property type="component" value="Unassembled WGS sequence"/>
</dbReference>
<evidence type="ECO:0000313" key="3">
    <source>
        <dbReference type="Proteomes" id="UP000019473"/>
    </source>
</evidence>
<dbReference type="RefSeq" id="XP_007762145.1">
    <property type="nucleotide sequence ID" value="XM_007763955.1"/>
</dbReference>
<accession>W9VNP6</accession>
<dbReference type="VEuPathDB" id="FungiDB:A1O7_09971"/>
<reference evidence="2 3" key="1">
    <citation type="submission" date="2013-03" db="EMBL/GenBank/DDBJ databases">
        <title>The Genome Sequence of Cladophialophora yegresii CBS 114405.</title>
        <authorList>
            <consortium name="The Broad Institute Genomics Platform"/>
            <person name="Cuomo C."/>
            <person name="de Hoog S."/>
            <person name="Gorbushina A."/>
            <person name="Walker B."/>
            <person name="Young S.K."/>
            <person name="Zeng Q."/>
            <person name="Gargeya S."/>
            <person name="Fitzgerald M."/>
            <person name="Haas B."/>
            <person name="Abouelleil A."/>
            <person name="Allen A.W."/>
            <person name="Alvarado L."/>
            <person name="Arachchi H.M."/>
            <person name="Berlin A.M."/>
            <person name="Chapman S.B."/>
            <person name="Gainer-Dewar J."/>
            <person name="Goldberg J."/>
            <person name="Griggs A."/>
            <person name="Gujja S."/>
            <person name="Hansen M."/>
            <person name="Howarth C."/>
            <person name="Imamovic A."/>
            <person name="Ireland A."/>
            <person name="Larimer J."/>
            <person name="McCowan C."/>
            <person name="Murphy C."/>
            <person name="Pearson M."/>
            <person name="Poon T.W."/>
            <person name="Priest M."/>
            <person name="Roberts A."/>
            <person name="Saif S."/>
            <person name="Shea T."/>
            <person name="Sisk P."/>
            <person name="Sykes S."/>
            <person name="Wortman J."/>
            <person name="Nusbaum C."/>
            <person name="Birren B."/>
        </authorList>
    </citation>
    <scope>NUCLEOTIDE SEQUENCE [LARGE SCALE GENOMIC DNA]</scope>
    <source>
        <strain evidence="2 3">CBS 114405</strain>
    </source>
</reference>
<evidence type="ECO:0000313" key="2">
    <source>
        <dbReference type="EMBL" id="EXJ54630.1"/>
    </source>
</evidence>
<sequence length="154" mass="17489">MEKNRPEGVAFDSGDPIDPLDRQLLTEILNPLLDVGPRKSNLMTSGYLAAKAKLEKAPKSASVLEAHNQVEVLKIEPPDISHHSVNEHQTQQWSRRSSPGPQHQADTSAPVAHYDGMETLFRVDSKHDDTQHFCDDYNPVIKWRRRTLIFEKMP</sequence>
<dbReference type="OrthoDB" id="4152251at2759"/>
<name>W9VNP6_9EURO</name>
<keyword evidence="3" id="KW-1185">Reference proteome</keyword>
<protein>
    <submittedName>
        <fullName evidence="2">Uncharacterized protein</fullName>
    </submittedName>
</protein>
<comment type="caution">
    <text evidence="2">The sequence shown here is derived from an EMBL/GenBank/DDBJ whole genome shotgun (WGS) entry which is preliminary data.</text>
</comment>
<feature type="compositionally biased region" description="Basic and acidic residues" evidence="1">
    <location>
        <begin position="77"/>
        <end position="86"/>
    </location>
</feature>
<dbReference type="GeneID" id="19184530"/>